<evidence type="ECO:0000259" key="6">
    <source>
        <dbReference type="Pfam" id="PF07687"/>
    </source>
</evidence>
<evidence type="ECO:0000256" key="5">
    <source>
        <dbReference type="ARBA" id="ARBA00022833"/>
    </source>
</evidence>
<name>A0A097IIH3_9CORY</name>
<dbReference type="RefSeq" id="WP_018022136.1">
    <property type="nucleotide sequence ID" value="NZ_AQUX01000005.1"/>
</dbReference>
<keyword evidence="5" id="KW-0862">Zinc</keyword>
<dbReference type="PANTHER" id="PTHR43808:SF8">
    <property type="entry name" value="PEPTIDASE M20 DIMERISATION DOMAIN-CONTAINING PROTEIN"/>
    <property type="match status" value="1"/>
</dbReference>
<evidence type="ECO:0000256" key="3">
    <source>
        <dbReference type="ARBA" id="ARBA00022723"/>
    </source>
</evidence>
<dbReference type="Gene3D" id="3.40.630.10">
    <property type="entry name" value="Zn peptidases"/>
    <property type="match status" value="1"/>
</dbReference>
<protein>
    <submittedName>
        <fullName evidence="7">Succinyl-diaminopimelate desuccinylase</fullName>
    </submittedName>
</protein>
<dbReference type="STRING" id="558173.CDOO_12150"/>
<organism evidence="7 8">
    <name type="scientific">Corynebacterium doosanense CAU 212 = DSM 45436</name>
    <dbReference type="NCBI Taxonomy" id="558173"/>
    <lineage>
        <taxon>Bacteria</taxon>
        <taxon>Bacillati</taxon>
        <taxon>Actinomycetota</taxon>
        <taxon>Actinomycetes</taxon>
        <taxon>Mycobacteriales</taxon>
        <taxon>Corynebacteriaceae</taxon>
        <taxon>Corynebacterium</taxon>
    </lineage>
</organism>
<evidence type="ECO:0000256" key="4">
    <source>
        <dbReference type="ARBA" id="ARBA00022801"/>
    </source>
</evidence>
<dbReference type="InterPro" id="IPR002933">
    <property type="entry name" value="Peptidase_M20"/>
</dbReference>
<dbReference type="Pfam" id="PF07687">
    <property type="entry name" value="M20_dimer"/>
    <property type="match status" value="1"/>
</dbReference>
<evidence type="ECO:0000313" key="7">
    <source>
        <dbReference type="EMBL" id="AIT61923.1"/>
    </source>
</evidence>
<dbReference type="HOGENOM" id="CLU_021802_2_4_11"/>
<dbReference type="Gene3D" id="3.30.70.360">
    <property type="match status" value="1"/>
</dbReference>
<dbReference type="SUPFAM" id="SSF55031">
    <property type="entry name" value="Bacterial exopeptidase dimerisation domain"/>
    <property type="match status" value="1"/>
</dbReference>
<dbReference type="EMBL" id="CP006764">
    <property type="protein sequence ID" value="AIT61923.1"/>
    <property type="molecule type" value="Genomic_DNA"/>
</dbReference>
<dbReference type="SUPFAM" id="SSF53187">
    <property type="entry name" value="Zn-dependent exopeptidases"/>
    <property type="match status" value="1"/>
</dbReference>
<feature type="domain" description="Peptidase M20 dimerisation" evidence="6">
    <location>
        <begin position="159"/>
        <end position="243"/>
    </location>
</feature>
<dbReference type="AlphaFoldDB" id="A0A097IIH3"/>
<dbReference type="eggNOG" id="COG0624">
    <property type="taxonomic scope" value="Bacteria"/>
</dbReference>
<comment type="similarity">
    <text evidence="2">Belongs to the peptidase M20A family.</text>
</comment>
<keyword evidence="3" id="KW-0479">Metal-binding</keyword>
<dbReference type="Proteomes" id="UP000029914">
    <property type="component" value="Chromosome"/>
</dbReference>
<evidence type="ECO:0000256" key="2">
    <source>
        <dbReference type="ARBA" id="ARBA00006247"/>
    </source>
</evidence>
<keyword evidence="8" id="KW-1185">Reference proteome</keyword>
<reference evidence="7 8" key="1">
    <citation type="submission" date="2013-09" db="EMBL/GenBank/DDBJ databases">
        <title>Complete genome sequence of Corynebacterium doosanense CAU 212(T) (=DSM 45436(T)), isolated from activated sludge.</title>
        <authorList>
            <person name="Schaffert L."/>
            <person name="Albersmeier A."/>
            <person name="Kalinowski J."/>
            <person name="Ruckert C."/>
        </authorList>
    </citation>
    <scope>NUCLEOTIDE SEQUENCE [LARGE SCALE GENOMIC DNA]</scope>
    <source>
        <strain evidence="7 8">CAU 212</strain>
    </source>
</reference>
<dbReference type="InterPro" id="IPR036264">
    <property type="entry name" value="Bact_exopeptidase_dim_dom"/>
</dbReference>
<dbReference type="GO" id="GO:0016787">
    <property type="term" value="F:hydrolase activity"/>
    <property type="evidence" value="ECO:0007669"/>
    <property type="project" value="UniProtKB-KW"/>
</dbReference>
<comment type="cofactor">
    <cofactor evidence="1">
        <name>Zn(2+)</name>
        <dbReference type="ChEBI" id="CHEBI:29105"/>
    </cofactor>
</comment>
<dbReference type="KEGG" id="cdo:CDOO_12150"/>
<sequence>MDLLRELIRIPSISRDHDGQRRVQETCLDALPGLEVQRSRDGVPWALVSTTPAPAVLFVCHTDTVPVSGDWSRDPFSGELIDGRLIHGRGSVDMKGGLAAAVNAVAFAAREGRSAGLLMTSDEEIGALGATQAAAELSLAQPPALVVVPEATDNKFSRGHRGVAWFWVHARGRSAHASTPSEGVNAISLLSEHVISRLDTLPANTDAYLGTDTVNLGAINGGQAPNMVPDHAELTLDLRTVAGTSGIREWLDKLPGEFSVDQVVELAPLRTDAVPPIMTEFEDLGPLPYCTDGSVLTPLIGDAPVIIWGPGGGDQMHTVDEVLSVASYEQAVANFRRVVAELG</sequence>
<keyword evidence="4" id="KW-0378">Hydrolase</keyword>
<evidence type="ECO:0000256" key="1">
    <source>
        <dbReference type="ARBA" id="ARBA00001947"/>
    </source>
</evidence>
<evidence type="ECO:0000313" key="8">
    <source>
        <dbReference type="Proteomes" id="UP000029914"/>
    </source>
</evidence>
<dbReference type="GO" id="GO:0046872">
    <property type="term" value="F:metal ion binding"/>
    <property type="evidence" value="ECO:0007669"/>
    <property type="project" value="UniProtKB-KW"/>
</dbReference>
<dbReference type="Pfam" id="PF01546">
    <property type="entry name" value="Peptidase_M20"/>
    <property type="match status" value="1"/>
</dbReference>
<proteinExistence type="inferred from homology"/>
<dbReference type="InterPro" id="IPR050072">
    <property type="entry name" value="Peptidase_M20A"/>
</dbReference>
<dbReference type="PANTHER" id="PTHR43808">
    <property type="entry name" value="ACETYLORNITHINE DEACETYLASE"/>
    <property type="match status" value="1"/>
</dbReference>
<gene>
    <name evidence="7" type="ORF">CDOO_12150</name>
</gene>
<dbReference type="InterPro" id="IPR011650">
    <property type="entry name" value="Peptidase_M20_dimer"/>
</dbReference>
<dbReference type="OrthoDB" id="7055905at2"/>
<accession>A0A097IIH3</accession>